<evidence type="ECO:0000313" key="4">
    <source>
        <dbReference type="EMBL" id="WBM80222.1"/>
    </source>
</evidence>
<keyword evidence="2" id="KW-0472">Membrane</keyword>
<feature type="transmembrane region" description="Helical" evidence="2">
    <location>
        <begin position="40"/>
        <end position="59"/>
    </location>
</feature>
<dbReference type="InterPro" id="IPR043128">
    <property type="entry name" value="Rev_trsase/Diguanyl_cyclase"/>
</dbReference>
<feature type="transmembrane region" description="Helical" evidence="2">
    <location>
        <begin position="118"/>
        <end position="134"/>
    </location>
</feature>
<dbReference type="SUPFAM" id="SSF55073">
    <property type="entry name" value="Nucleotide cyclase"/>
    <property type="match status" value="1"/>
</dbReference>
<dbReference type="CDD" id="cd01949">
    <property type="entry name" value="GGDEF"/>
    <property type="match status" value="1"/>
</dbReference>
<proteinExistence type="predicted"/>
<dbReference type="InterPro" id="IPR029787">
    <property type="entry name" value="Nucleotide_cyclase"/>
</dbReference>
<evidence type="ECO:0000256" key="1">
    <source>
        <dbReference type="SAM" id="MobiDB-lite"/>
    </source>
</evidence>
<organism evidence="4 5">
    <name type="scientific">Cryobacterium breve</name>
    <dbReference type="NCBI Taxonomy" id="1259258"/>
    <lineage>
        <taxon>Bacteria</taxon>
        <taxon>Bacillati</taxon>
        <taxon>Actinomycetota</taxon>
        <taxon>Actinomycetes</taxon>
        <taxon>Micrococcales</taxon>
        <taxon>Microbacteriaceae</taxon>
        <taxon>Cryobacterium</taxon>
    </lineage>
</organism>
<protein>
    <submittedName>
        <fullName evidence="4">GGDEF domain-containing protein</fullName>
    </submittedName>
</protein>
<dbReference type="NCBIfam" id="TIGR00254">
    <property type="entry name" value="GGDEF"/>
    <property type="match status" value="1"/>
</dbReference>
<keyword evidence="2" id="KW-0812">Transmembrane</keyword>
<reference evidence="4 5" key="1">
    <citation type="submission" date="2021-05" db="EMBL/GenBank/DDBJ databases">
        <authorList>
            <person name="Kumar R."/>
            <person name="Kumar A."/>
            <person name="Mukhia S."/>
        </authorList>
    </citation>
    <scope>NUCLEOTIDE SEQUENCE [LARGE SCALE GENOMIC DNA]</scope>
    <source>
        <strain evidence="4 5">ERMR7:08</strain>
    </source>
</reference>
<feature type="domain" description="GGDEF" evidence="3">
    <location>
        <begin position="204"/>
        <end position="333"/>
    </location>
</feature>
<dbReference type="RefSeq" id="WP_281534857.1">
    <property type="nucleotide sequence ID" value="NZ_CP075584.1"/>
</dbReference>
<keyword evidence="2" id="KW-1133">Transmembrane helix</keyword>
<dbReference type="PROSITE" id="PS50887">
    <property type="entry name" value="GGDEF"/>
    <property type="match status" value="1"/>
</dbReference>
<dbReference type="PANTHER" id="PTHR45138">
    <property type="entry name" value="REGULATORY COMPONENTS OF SENSORY TRANSDUCTION SYSTEM"/>
    <property type="match status" value="1"/>
</dbReference>
<dbReference type="EMBL" id="CP075584">
    <property type="protein sequence ID" value="WBM80222.1"/>
    <property type="molecule type" value="Genomic_DNA"/>
</dbReference>
<feature type="region of interest" description="Disordered" evidence="1">
    <location>
        <begin position="325"/>
        <end position="368"/>
    </location>
</feature>
<dbReference type="PANTHER" id="PTHR45138:SF9">
    <property type="entry name" value="DIGUANYLATE CYCLASE DGCM-RELATED"/>
    <property type="match status" value="1"/>
</dbReference>
<dbReference type="Gene3D" id="3.30.70.270">
    <property type="match status" value="1"/>
</dbReference>
<keyword evidence="5" id="KW-1185">Reference proteome</keyword>
<evidence type="ECO:0000259" key="3">
    <source>
        <dbReference type="PROSITE" id="PS50887"/>
    </source>
</evidence>
<gene>
    <name evidence="4" type="ORF">KIV56_01235</name>
</gene>
<accession>A0ABY7NCH5</accession>
<feature type="transmembrane region" description="Helical" evidence="2">
    <location>
        <begin position="12"/>
        <end position="34"/>
    </location>
</feature>
<sequence length="368" mass="38509">MQQTPSFQRFRATVLRALVVIVAGRAVVIAGFFVGHAQPATLLLLGIAGALVVLLIVSYRHRYLSRPIIAAVLVLSLAGSMVSGLTVTSVALATVSAFTFLILSVAVAAVVDVVPASIYGAVAMSLGISIIFLRSSEAPMTAATFVGMTVAATLVVMMLRRFLKAERDSAIDLTLTDPLTGAVNRRGMADRVPSLSELAQRTGQEFGCLVLDLDHFKAVNDTYGHQRGDQVLTDTVGAIERGTRTSDLLVRLGGEEFALFVVVPDRAHLLALAEHVRSIVETTHRDMAVTVSVGCSIGDGSTEGNLAALLAEADDAMYAAKNAGRNSVHMSARVERGPRSASDKVMGGADPAPGAQGTQTQGTSAPSL</sequence>
<feature type="compositionally biased region" description="Polar residues" evidence="1">
    <location>
        <begin position="356"/>
        <end position="368"/>
    </location>
</feature>
<evidence type="ECO:0000256" key="2">
    <source>
        <dbReference type="SAM" id="Phobius"/>
    </source>
</evidence>
<dbReference type="InterPro" id="IPR000160">
    <property type="entry name" value="GGDEF_dom"/>
</dbReference>
<name>A0ABY7NCH5_9MICO</name>
<dbReference type="InterPro" id="IPR050469">
    <property type="entry name" value="Diguanylate_Cyclase"/>
</dbReference>
<evidence type="ECO:0000313" key="5">
    <source>
        <dbReference type="Proteomes" id="UP001212421"/>
    </source>
</evidence>
<feature type="transmembrane region" description="Helical" evidence="2">
    <location>
        <begin position="140"/>
        <end position="159"/>
    </location>
</feature>
<dbReference type="Pfam" id="PF00990">
    <property type="entry name" value="GGDEF"/>
    <property type="match status" value="1"/>
</dbReference>
<dbReference type="Proteomes" id="UP001212421">
    <property type="component" value="Chromosome"/>
</dbReference>
<feature type="compositionally biased region" description="Basic and acidic residues" evidence="1">
    <location>
        <begin position="332"/>
        <end position="342"/>
    </location>
</feature>
<dbReference type="SMART" id="SM00267">
    <property type="entry name" value="GGDEF"/>
    <property type="match status" value="1"/>
</dbReference>
<feature type="transmembrane region" description="Helical" evidence="2">
    <location>
        <begin position="68"/>
        <end position="85"/>
    </location>
</feature>